<organism evidence="3 4">
    <name type="scientific">Sphingomonas immobilis</name>
    <dbReference type="NCBI Taxonomy" id="3063997"/>
    <lineage>
        <taxon>Bacteria</taxon>
        <taxon>Pseudomonadati</taxon>
        <taxon>Pseudomonadota</taxon>
        <taxon>Alphaproteobacteria</taxon>
        <taxon>Sphingomonadales</taxon>
        <taxon>Sphingomonadaceae</taxon>
        <taxon>Sphingomonas</taxon>
    </lineage>
</organism>
<name>A0ABT9A2Q2_9SPHN</name>
<reference evidence="3" key="1">
    <citation type="submission" date="2023-07" db="EMBL/GenBank/DDBJ databases">
        <authorList>
            <person name="Kim M.K."/>
        </authorList>
    </citation>
    <scope>NUCLEOTIDE SEQUENCE</scope>
    <source>
        <strain evidence="3">CA1-15</strain>
    </source>
</reference>
<feature type="chain" id="PRO_5047061392" evidence="1">
    <location>
        <begin position="22"/>
        <end position="154"/>
    </location>
</feature>
<dbReference type="SUPFAM" id="SSF54427">
    <property type="entry name" value="NTF2-like"/>
    <property type="match status" value="1"/>
</dbReference>
<dbReference type="InterPro" id="IPR032710">
    <property type="entry name" value="NTF2-like_dom_sf"/>
</dbReference>
<evidence type="ECO:0000313" key="4">
    <source>
        <dbReference type="Proteomes" id="UP001176468"/>
    </source>
</evidence>
<dbReference type="Pfam" id="PF14534">
    <property type="entry name" value="DUF4440"/>
    <property type="match status" value="1"/>
</dbReference>
<comment type="caution">
    <text evidence="3">The sequence shown here is derived from an EMBL/GenBank/DDBJ whole genome shotgun (WGS) entry which is preliminary data.</text>
</comment>
<sequence length="154" mass="16568">MRMVRGGVFAWMVAASMGAPAAAHQEDARLTIRALRQENNRAIAAHDLNAIGAIYSDKAVFVWSDGSSAVGKQAMVETFGEDFADPRWSSVVFTRTPVTIVLGAAGDRAFETGTWIGDKRGQAGKLSYGGSYSAHWIKGAAGWQICGELYVKLR</sequence>
<feature type="signal peptide" evidence="1">
    <location>
        <begin position="1"/>
        <end position="21"/>
    </location>
</feature>
<protein>
    <submittedName>
        <fullName evidence="3">Nuclear transport factor 2 family protein</fullName>
    </submittedName>
</protein>
<dbReference type="EMBL" id="JAUQSZ010000007">
    <property type="protein sequence ID" value="MDO7843007.1"/>
    <property type="molecule type" value="Genomic_DNA"/>
</dbReference>
<dbReference type="Proteomes" id="UP001176468">
    <property type="component" value="Unassembled WGS sequence"/>
</dbReference>
<dbReference type="InterPro" id="IPR027843">
    <property type="entry name" value="DUF4440"/>
</dbReference>
<accession>A0ABT9A2Q2</accession>
<dbReference type="Gene3D" id="3.10.450.50">
    <property type="match status" value="1"/>
</dbReference>
<evidence type="ECO:0000259" key="2">
    <source>
        <dbReference type="Pfam" id="PF14534"/>
    </source>
</evidence>
<evidence type="ECO:0000256" key="1">
    <source>
        <dbReference type="SAM" id="SignalP"/>
    </source>
</evidence>
<feature type="domain" description="DUF4440" evidence="2">
    <location>
        <begin position="32"/>
        <end position="145"/>
    </location>
</feature>
<gene>
    <name evidence="3" type="ORF">Q5H94_11785</name>
</gene>
<keyword evidence="4" id="KW-1185">Reference proteome</keyword>
<keyword evidence="1" id="KW-0732">Signal</keyword>
<proteinExistence type="predicted"/>
<dbReference type="RefSeq" id="WP_304561463.1">
    <property type="nucleotide sequence ID" value="NZ_JAUQSZ010000007.1"/>
</dbReference>
<evidence type="ECO:0000313" key="3">
    <source>
        <dbReference type="EMBL" id="MDO7843007.1"/>
    </source>
</evidence>